<comment type="catalytic activity">
    <reaction evidence="9 10">
        <text>oxaloacetate + phosphate = phosphoenolpyruvate + hydrogencarbonate</text>
        <dbReference type="Rhea" id="RHEA:28370"/>
        <dbReference type="ChEBI" id="CHEBI:16452"/>
        <dbReference type="ChEBI" id="CHEBI:17544"/>
        <dbReference type="ChEBI" id="CHEBI:43474"/>
        <dbReference type="ChEBI" id="CHEBI:58702"/>
        <dbReference type="EC" id="4.1.1.31"/>
    </reaction>
</comment>
<dbReference type="SUPFAM" id="SSF51621">
    <property type="entry name" value="Phosphoenolpyruvate/pyruvate domain"/>
    <property type="match status" value="1"/>
</dbReference>
<dbReference type="GO" id="GO:0006099">
    <property type="term" value="P:tricarboxylic acid cycle"/>
    <property type="evidence" value="ECO:0007669"/>
    <property type="project" value="InterPro"/>
</dbReference>
<dbReference type="HOGENOM" id="CLU_006557_2_0_11"/>
<proteinExistence type="inferred from homology"/>
<dbReference type="GO" id="GO:0008964">
    <property type="term" value="F:phosphoenolpyruvate carboxylase activity"/>
    <property type="evidence" value="ECO:0007669"/>
    <property type="project" value="UniProtKB-UniRule"/>
</dbReference>
<reference evidence="13 14" key="1">
    <citation type="submission" date="2013-04" db="EMBL/GenBank/DDBJ databases">
        <title>Complete genome sequence of Corynebacterium humireducens DSM 45392(T), isolated from a wastewater-fed microbial fuel cell.</title>
        <authorList>
            <person name="Ruckert C."/>
            <person name="Albersmeier A."/>
            <person name="Kalinowski J."/>
        </authorList>
    </citation>
    <scope>NUCLEOTIDE SEQUENCE [LARGE SCALE GENOMIC DNA]</scope>
    <source>
        <strain evidence="14">MFC-5</strain>
    </source>
</reference>
<feature type="active site" evidence="10 12">
    <location>
        <position position="583"/>
    </location>
</feature>
<dbReference type="EMBL" id="CP005286">
    <property type="protein sequence ID" value="AJE33253.1"/>
    <property type="molecule type" value="Genomic_DNA"/>
</dbReference>
<dbReference type="KEGG" id="chm:B842_07020"/>
<protein>
    <recommendedName>
        <fullName evidence="5 10">Phosphoenolpyruvate carboxylase</fullName>
        <shortName evidence="10">PEPC</shortName>
        <shortName evidence="10">PEPCase</shortName>
        <ecNumber evidence="4 10">4.1.1.31</ecNumber>
    </recommendedName>
</protein>
<comment type="subunit">
    <text evidence="10">Homotetramer.</text>
</comment>
<evidence type="ECO:0000256" key="12">
    <source>
        <dbReference type="PROSITE-ProRule" id="PRU10112"/>
    </source>
</evidence>
<dbReference type="PROSITE" id="PS00781">
    <property type="entry name" value="PEPCASE_1"/>
    <property type="match status" value="1"/>
</dbReference>
<dbReference type="InterPro" id="IPR018129">
    <property type="entry name" value="PEP_COase_Lys_AS"/>
</dbReference>
<dbReference type="OrthoDB" id="9768133at2"/>
<dbReference type="EC" id="4.1.1.31" evidence="4 10"/>
<gene>
    <name evidence="10" type="primary">ppc</name>
    <name evidence="13" type="ORF">B842_07020</name>
</gene>
<comment type="similarity">
    <text evidence="3 10">Belongs to the PEPCase type 1 family.</text>
</comment>
<dbReference type="HAMAP" id="MF_00595">
    <property type="entry name" value="PEPcase_type1"/>
    <property type="match status" value="1"/>
</dbReference>
<dbReference type="InterPro" id="IPR021135">
    <property type="entry name" value="PEP_COase"/>
</dbReference>
<dbReference type="InterPro" id="IPR033129">
    <property type="entry name" value="PEPCASE_His_AS"/>
</dbReference>
<keyword evidence="6 10" id="KW-0460">Magnesium</keyword>
<dbReference type="GO" id="GO:0000287">
    <property type="term" value="F:magnesium ion binding"/>
    <property type="evidence" value="ECO:0007669"/>
    <property type="project" value="UniProtKB-UniRule"/>
</dbReference>
<evidence type="ECO:0000256" key="7">
    <source>
        <dbReference type="ARBA" id="ARBA00023239"/>
    </source>
</evidence>
<dbReference type="AlphaFoldDB" id="A0A0B5DAP7"/>
<dbReference type="InterPro" id="IPR015813">
    <property type="entry name" value="Pyrv/PenolPyrv_kinase-like_dom"/>
</dbReference>
<evidence type="ECO:0000256" key="8">
    <source>
        <dbReference type="ARBA" id="ARBA00023300"/>
    </source>
</evidence>
<dbReference type="NCBIfam" id="NF000584">
    <property type="entry name" value="PRK00009.1"/>
    <property type="match status" value="1"/>
</dbReference>
<comment type="cofactor">
    <cofactor evidence="1 10">
        <name>Mg(2+)</name>
        <dbReference type="ChEBI" id="CHEBI:18420"/>
    </cofactor>
</comment>
<feature type="active site" evidence="10 11">
    <location>
        <position position="139"/>
    </location>
</feature>
<dbReference type="Gene3D" id="1.20.1440.90">
    <property type="entry name" value="Phosphoenolpyruvate/pyruvate domain"/>
    <property type="match status" value="1"/>
</dbReference>
<evidence type="ECO:0000256" key="11">
    <source>
        <dbReference type="PROSITE-ProRule" id="PRU10111"/>
    </source>
</evidence>
<comment type="function">
    <text evidence="2 10">Forms oxaloacetate, a four-carbon dicarboxylic acid source for the tricarboxylic acid cycle.</text>
</comment>
<keyword evidence="7 10" id="KW-0456">Lyase</keyword>
<evidence type="ECO:0000256" key="6">
    <source>
        <dbReference type="ARBA" id="ARBA00022842"/>
    </source>
</evidence>
<sequence>MTVRDHLQEDIRYLGRILGQVIAEQEGEDVFNLVEHARQQAFEVAKGNASLEVLVDLFRNIEPERATPVIRAFSHFALMANLAEDIHDDFHRERILDEGGAPDSTLNATWEKFREAGVSAADIERSLSAGLVAPVLTAHPTETRRRTVFDAQKHITELMLQRHAVQDAEPNARTEDRLAEIERNIRRRMTILWQTALIRQARPRIEDEIEVGLRYYTLSLLREIPALNRHVVDTLTERFGADLRNSAGQAIVRPGSWIGGDHDGNPFVTADTLDYASRRAAQTVLKYYVTQLHALEHELSLSDRMTSVTVELVALAGRGKNDVPSRVDEPYRRAVHGVRGRILATTAALIGEDAVEGVWHREHEPYGSPQEFEADLRVIDTSLRASHDEIIADDRLSSIRAAVASFGFHLYSIDLRQNSESFENVLTEVFATAHVHPNYDTLREEVKIELLTRELQTPRPLVPRGYRGFSEPTQRELDLISQAADSVARFGEQMIPHQIISMAQSVSDILEPMVLLKEVGLIQANGQGPTGSVDIIPLFETIDDLQAGAGILRELWDLPIYRAYLAQRGDIQEVMLGYSDSNKDGGYFAANWALYDAETDLVKVGREYGVRLRLFHGRGGTVGRGGGPSYDALLAQPQGAVDGSVRITEQGEIISAKYGSPRTARRNLEALVSATLEASLLTVDDLADRARATQIMSELAQISRRKYSELVHEDPGFIPYFTQSTPLDEIGSLNIGSRPTARKQTKGVDDLRAIPWVLAWSQSRVLLPGWFGVGTALAEWIGEGEDRDERIAELRELYESWPFFTSIMSNMAQVMSKAGMDLAELYARLIDDREVAERVHGVITEEFELTREMFSTVTGSAELLADNPALARSVRRRFPYLLPLNIIQLELLRRHRAGDSRRAVSRGIQLTMNGLATALRNSG</sequence>
<organism evidence="13 14">
    <name type="scientific">Corynebacterium humireducens NBRC 106098 = DSM 45392</name>
    <dbReference type="NCBI Taxonomy" id="1223515"/>
    <lineage>
        <taxon>Bacteria</taxon>
        <taxon>Bacillati</taxon>
        <taxon>Actinomycetota</taxon>
        <taxon>Actinomycetes</taxon>
        <taxon>Mycobacteriales</taxon>
        <taxon>Corynebacteriaceae</taxon>
        <taxon>Corynebacterium</taxon>
    </lineage>
</organism>
<evidence type="ECO:0000256" key="9">
    <source>
        <dbReference type="ARBA" id="ARBA00048995"/>
    </source>
</evidence>
<evidence type="ECO:0000313" key="13">
    <source>
        <dbReference type="EMBL" id="AJE33253.1"/>
    </source>
</evidence>
<evidence type="ECO:0000256" key="2">
    <source>
        <dbReference type="ARBA" id="ARBA00003670"/>
    </source>
</evidence>
<keyword evidence="14" id="KW-1185">Reference proteome</keyword>
<evidence type="ECO:0000256" key="10">
    <source>
        <dbReference type="HAMAP-Rule" id="MF_00595"/>
    </source>
</evidence>
<name>A0A0B5DAP7_9CORY</name>
<evidence type="ECO:0000256" key="4">
    <source>
        <dbReference type="ARBA" id="ARBA00012305"/>
    </source>
</evidence>
<dbReference type="PRINTS" id="PR00150">
    <property type="entry name" value="PEPCARBXLASE"/>
</dbReference>
<dbReference type="GO" id="GO:0015977">
    <property type="term" value="P:carbon fixation"/>
    <property type="evidence" value="ECO:0007669"/>
    <property type="project" value="UniProtKB-UniRule"/>
</dbReference>
<dbReference type="PROSITE" id="PS00393">
    <property type="entry name" value="PEPCASE_2"/>
    <property type="match status" value="1"/>
</dbReference>
<dbReference type="RefSeq" id="WP_040085904.1">
    <property type="nucleotide sequence ID" value="NZ_BCSU01000006.1"/>
</dbReference>
<dbReference type="InterPro" id="IPR022805">
    <property type="entry name" value="PEP_COase_bac/pln-type"/>
</dbReference>
<dbReference type="GO" id="GO:0006107">
    <property type="term" value="P:oxaloacetate metabolic process"/>
    <property type="evidence" value="ECO:0007669"/>
    <property type="project" value="UniProtKB-UniRule"/>
</dbReference>
<accession>A0A0B5DAP7</accession>
<evidence type="ECO:0000313" key="14">
    <source>
        <dbReference type="Proteomes" id="UP000031524"/>
    </source>
</evidence>
<dbReference type="STRING" id="1223515.B842_07020"/>
<dbReference type="Proteomes" id="UP000031524">
    <property type="component" value="Chromosome"/>
</dbReference>
<dbReference type="PANTHER" id="PTHR30523">
    <property type="entry name" value="PHOSPHOENOLPYRUVATE CARBOXYLASE"/>
    <property type="match status" value="1"/>
</dbReference>
<dbReference type="PANTHER" id="PTHR30523:SF6">
    <property type="entry name" value="PHOSPHOENOLPYRUVATE CARBOXYLASE"/>
    <property type="match status" value="1"/>
</dbReference>
<evidence type="ECO:0000256" key="5">
    <source>
        <dbReference type="ARBA" id="ARBA00022419"/>
    </source>
</evidence>
<evidence type="ECO:0000256" key="3">
    <source>
        <dbReference type="ARBA" id="ARBA00008346"/>
    </source>
</evidence>
<keyword evidence="8 10" id="KW-0120">Carbon dioxide fixation</keyword>
<evidence type="ECO:0000256" key="1">
    <source>
        <dbReference type="ARBA" id="ARBA00001946"/>
    </source>
</evidence>
<keyword evidence="13" id="KW-0670">Pyruvate</keyword>
<dbReference type="Pfam" id="PF00311">
    <property type="entry name" value="PEPcase"/>
    <property type="match status" value="1"/>
</dbReference>
<dbReference type="GO" id="GO:0005829">
    <property type="term" value="C:cytosol"/>
    <property type="evidence" value="ECO:0007669"/>
    <property type="project" value="TreeGrafter"/>
</dbReference>